<evidence type="ECO:0000313" key="2">
    <source>
        <dbReference type="EMBL" id="QGU89255.1"/>
    </source>
</evidence>
<proteinExistence type="predicted"/>
<dbReference type="Proteomes" id="UP000424752">
    <property type="component" value="Chromosome"/>
</dbReference>
<feature type="transmembrane region" description="Helical" evidence="1">
    <location>
        <begin position="59"/>
        <end position="81"/>
    </location>
</feature>
<keyword evidence="1" id="KW-0812">Transmembrane</keyword>
<reference evidence="2 3" key="1">
    <citation type="submission" date="2019-12" db="EMBL/GenBank/DDBJ databases">
        <title>Erwinia sp. nov., isolated from droppings of birds in the Qinghai-Tiebt plateau of China.</title>
        <authorList>
            <person name="Ge Y."/>
        </authorList>
    </citation>
    <scope>NUCLEOTIDE SEQUENCE [LARGE SCALE GENOMIC DNA]</scope>
    <source>
        <strain evidence="2 3">J780</strain>
    </source>
</reference>
<keyword evidence="1" id="KW-1133">Transmembrane helix</keyword>
<dbReference type="EMBL" id="CP046509">
    <property type="protein sequence ID" value="QGU89255.1"/>
    <property type="molecule type" value="Genomic_DNA"/>
</dbReference>
<dbReference type="KEGG" id="erwi:GN242_19435"/>
<evidence type="ECO:0000313" key="3">
    <source>
        <dbReference type="Proteomes" id="UP000424752"/>
    </source>
</evidence>
<evidence type="ECO:0000256" key="1">
    <source>
        <dbReference type="SAM" id="Phobius"/>
    </source>
</evidence>
<keyword evidence="1" id="KW-0472">Membrane</keyword>
<dbReference type="RefSeq" id="WP_156288058.1">
    <property type="nucleotide sequence ID" value="NZ_CP046509.1"/>
</dbReference>
<sequence>MKLINQLKNNRNVNLNTLLALVILCIISVFLITMTGCLLGRAIAFFKTDILTFDWKKDILYSVKVGTSAGMLSGIGIWIKARLQEHKHSKKTNQ</sequence>
<name>A0A6I6EM73_9GAMM</name>
<gene>
    <name evidence="2" type="ORF">GN242_19435</name>
</gene>
<dbReference type="AlphaFoldDB" id="A0A6I6EM73"/>
<protein>
    <submittedName>
        <fullName evidence="2">Uncharacterized protein</fullName>
    </submittedName>
</protein>
<organism evidence="2 3">
    <name type="scientific">Erwinia sorbitola</name>
    <dbReference type="NCBI Taxonomy" id="2681984"/>
    <lineage>
        <taxon>Bacteria</taxon>
        <taxon>Pseudomonadati</taxon>
        <taxon>Pseudomonadota</taxon>
        <taxon>Gammaproteobacteria</taxon>
        <taxon>Enterobacterales</taxon>
        <taxon>Erwiniaceae</taxon>
        <taxon>Erwinia</taxon>
    </lineage>
</organism>
<accession>A0A6I6EM73</accession>
<feature type="transmembrane region" description="Helical" evidence="1">
    <location>
        <begin position="21"/>
        <end position="44"/>
    </location>
</feature>